<evidence type="ECO:0000256" key="5">
    <source>
        <dbReference type="ARBA" id="ARBA00022927"/>
    </source>
</evidence>
<evidence type="ECO:0000256" key="7">
    <source>
        <dbReference type="PROSITE-ProRule" id="PRU00646"/>
    </source>
</evidence>
<dbReference type="PANTHER" id="PTHR13678:SF27">
    <property type="entry name" value="LD45836P"/>
    <property type="match status" value="1"/>
</dbReference>
<dbReference type="Proteomes" id="UP000887013">
    <property type="component" value="Unassembled WGS sequence"/>
</dbReference>
<dbReference type="GO" id="GO:0031902">
    <property type="term" value="C:late endosome membrane"/>
    <property type="evidence" value="ECO:0007669"/>
    <property type="project" value="UniProtKB-SubCell"/>
</dbReference>
<keyword evidence="4" id="KW-0967">Endosome</keyword>
<feature type="region of interest" description="Disordered" evidence="9">
    <location>
        <begin position="212"/>
        <end position="240"/>
    </location>
</feature>
<feature type="coiled-coil region" evidence="8">
    <location>
        <begin position="71"/>
        <end position="174"/>
    </location>
</feature>
<dbReference type="GO" id="GO:0043162">
    <property type="term" value="P:ubiquitin-dependent protein catabolic process via the multivesicular body sorting pathway"/>
    <property type="evidence" value="ECO:0007669"/>
    <property type="project" value="TreeGrafter"/>
</dbReference>
<dbReference type="InterPro" id="IPR009851">
    <property type="entry name" value="Mod_r"/>
</dbReference>
<dbReference type="PANTHER" id="PTHR13678">
    <property type="entry name" value="VACUOLAR PROTEIN SORTING-ASSOCIATED PROTEIN 37"/>
    <property type="match status" value="1"/>
</dbReference>
<name>A0A8X6R5W3_NEPPI</name>
<evidence type="ECO:0000313" key="12">
    <source>
        <dbReference type="Proteomes" id="UP000887013"/>
    </source>
</evidence>
<dbReference type="PROSITE" id="PS51314">
    <property type="entry name" value="VPS37_C"/>
    <property type="match status" value="1"/>
</dbReference>
<comment type="caution">
    <text evidence="11">The sequence shown here is derived from an EMBL/GenBank/DDBJ whole genome shotgun (WGS) entry which is preliminary data.</text>
</comment>
<dbReference type="SUPFAM" id="SSF140111">
    <property type="entry name" value="Endosomal sorting complex assembly domain"/>
    <property type="match status" value="1"/>
</dbReference>
<proteinExistence type="inferred from homology"/>
<protein>
    <submittedName>
        <fullName evidence="11">Vacuolar protein sorting-associated protein 37B</fullName>
    </submittedName>
</protein>
<evidence type="ECO:0000256" key="9">
    <source>
        <dbReference type="SAM" id="MobiDB-lite"/>
    </source>
</evidence>
<keyword evidence="5 7" id="KW-0653">Protein transport</keyword>
<evidence type="ECO:0000256" key="2">
    <source>
        <dbReference type="ARBA" id="ARBA00007617"/>
    </source>
</evidence>
<keyword evidence="8" id="KW-0175">Coiled coil</keyword>
<evidence type="ECO:0000313" key="11">
    <source>
        <dbReference type="EMBL" id="GFU52913.1"/>
    </source>
</evidence>
<dbReference type="AlphaFoldDB" id="A0A8X6R5W3"/>
<reference evidence="11" key="1">
    <citation type="submission" date="2020-08" db="EMBL/GenBank/DDBJ databases">
        <title>Multicomponent nature underlies the extraordinary mechanical properties of spider dragline silk.</title>
        <authorList>
            <person name="Kono N."/>
            <person name="Nakamura H."/>
            <person name="Mori M."/>
            <person name="Yoshida Y."/>
            <person name="Ohtoshi R."/>
            <person name="Malay A.D."/>
            <person name="Moran D.A.P."/>
            <person name="Tomita M."/>
            <person name="Numata K."/>
            <person name="Arakawa K."/>
        </authorList>
    </citation>
    <scope>NUCLEOTIDE SEQUENCE</scope>
</reference>
<gene>
    <name evidence="11" type="primary">VPS37B</name>
    <name evidence="11" type="ORF">NPIL_363801</name>
</gene>
<keyword evidence="3 7" id="KW-0813">Transport</keyword>
<comment type="function">
    <text evidence="6">Component of the ESCRT-I complex, a regulator of vesicular trafficking process. Required for the sorting of endocytic ubiquitinated cargos into multivesicular bodies. May be involved in cell growth and differentiation.</text>
</comment>
<dbReference type="EMBL" id="BMAW01038655">
    <property type="protein sequence ID" value="GFU52913.1"/>
    <property type="molecule type" value="Genomic_DNA"/>
</dbReference>
<dbReference type="GO" id="GO:0006623">
    <property type="term" value="P:protein targeting to vacuole"/>
    <property type="evidence" value="ECO:0007669"/>
    <property type="project" value="TreeGrafter"/>
</dbReference>
<dbReference type="GO" id="GO:0006612">
    <property type="term" value="P:protein targeting to membrane"/>
    <property type="evidence" value="ECO:0007669"/>
    <property type="project" value="TreeGrafter"/>
</dbReference>
<dbReference type="Gene3D" id="1.10.287.660">
    <property type="entry name" value="Helix hairpin bin"/>
    <property type="match status" value="1"/>
</dbReference>
<organism evidence="11 12">
    <name type="scientific">Nephila pilipes</name>
    <name type="common">Giant wood spider</name>
    <name type="synonym">Nephila maculata</name>
    <dbReference type="NCBI Taxonomy" id="299642"/>
    <lineage>
        <taxon>Eukaryota</taxon>
        <taxon>Metazoa</taxon>
        <taxon>Ecdysozoa</taxon>
        <taxon>Arthropoda</taxon>
        <taxon>Chelicerata</taxon>
        <taxon>Arachnida</taxon>
        <taxon>Araneae</taxon>
        <taxon>Araneomorphae</taxon>
        <taxon>Entelegynae</taxon>
        <taxon>Araneoidea</taxon>
        <taxon>Nephilidae</taxon>
        <taxon>Nephila</taxon>
    </lineage>
</organism>
<evidence type="ECO:0000256" key="6">
    <source>
        <dbReference type="ARBA" id="ARBA00025010"/>
    </source>
</evidence>
<feature type="domain" description="VPS37 C-terminal" evidence="10">
    <location>
        <begin position="131"/>
        <end position="220"/>
    </location>
</feature>
<feature type="compositionally biased region" description="Low complexity" evidence="9">
    <location>
        <begin position="218"/>
        <end position="236"/>
    </location>
</feature>
<accession>A0A8X6R5W3</accession>
<dbReference type="InterPro" id="IPR029012">
    <property type="entry name" value="Helix_hairpin_bin_sf"/>
</dbReference>
<evidence type="ECO:0000256" key="8">
    <source>
        <dbReference type="SAM" id="Coils"/>
    </source>
</evidence>
<comment type="subcellular location">
    <subcellularLocation>
        <location evidence="1">Late endosome membrane</location>
        <topology evidence="1">Peripheral membrane protein</topology>
    </subcellularLocation>
</comment>
<comment type="similarity">
    <text evidence="2">Belongs to the VPS37 family.</text>
</comment>
<dbReference type="Pfam" id="PF07200">
    <property type="entry name" value="Mod_r"/>
    <property type="match status" value="1"/>
</dbReference>
<evidence type="ECO:0000256" key="3">
    <source>
        <dbReference type="ARBA" id="ARBA00022448"/>
    </source>
</evidence>
<dbReference type="OrthoDB" id="10004364at2759"/>
<sequence>MAGVFPKDIVVLRVPVESCRVRHESKQILNCSIIKIKKMPYYMHELNPDYNPATRLLRHMATTELQMLLNNEELIETLVQELQQVKTAESERNAMLESNKNLAESNLAKEPTLNDLRIKVLELNDEIKVLKESLETKKQKLDDLTRQMSLDTTLALIQAAAAEAEEESEAISENFLNGEMEVETFLDSYLSKRKLTHLRRVKAEKMAELLNQFGTNRSNTPPSSRGASSSSNLPYPDNYPPPYRSFPYPAMNPPQDQFFYPPM</sequence>
<evidence type="ECO:0000256" key="1">
    <source>
        <dbReference type="ARBA" id="ARBA00004633"/>
    </source>
</evidence>
<keyword evidence="12" id="KW-1185">Reference proteome</keyword>
<evidence type="ECO:0000256" key="4">
    <source>
        <dbReference type="ARBA" id="ARBA00022753"/>
    </source>
</evidence>
<dbReference type="GO" id="GO:0000813">
    <property type="term" value="C:ESCRT I complex"/>
    <property type="evidence" value="ECO:0007669"/>
    <property type="project" value="UniProtKB-ARBA"/>
</dbReference>
<evidence type="ECO:0000259" key="10">
    <source>
        <dbReference type="PROSITE" id="PS51314"/>
    </source>
</evidence>
<dbReference type="InterPro" id="IPR037202">
    <property type="entry name" value="ESCRT_assembly_dom"/>
</dbReference>